<evidence type="ECO:0008006" key="4">
    <source>
        <dbReference type="Google" id="ProtNLM"/>
    </source>
</evidence>
<feature type="compositionally biased region" description="Pro residues" evidence="1">
    <location>
        <begin position="74"/>
        <end position="93"/>
    </location>
</feature>
<accession>A0ABQ5SNE6</accession>
<feature type="compositionally biased region" description="Low complexity" evidence="1">
    <location>
        <begin position="50"/>
        <end position="70"/>
    </location>
</feature>
<comment type="caution">
    <text evidence="2">The sequence shown here is derived from an EMBL/GenBank/DDBJ whole genome shotgun (WGS) entry which is preliminary data.</text>
</comment>
<feature type="compositionally biased region" description="Pro residues" evidence="1">
    <location>
        <begin position="105"/>
        <end position="156"/>
    </location>
</feature>
<feature type="compositionally biased region" description="Low complexity" evidence="1">
    <location>
        <begin position="94"/>
        <end position="104"/>
    </location>
</feature>
<organism evidence="2 3">
    <name type="scientific">Volvox africanus</name>
    <dbReference type="NCBI Taxonomy" id="51714"/>
    <lineage>
        <taxon>Eukaryota</taxon>
        <taxon>Viridiplantae</taxon>
        <taxon>Chlorophyta</taxon>
        <taxon>core chlorophytes</taxon>
        <taxon>Chlorophyceae</taxon>
        <taxon>CS clade</taxon>
        <taxon>Chlamydomonadales</taxon>
        <taxon>Volvocaceae</taxon>
        <taxon>Volvox</taxon>
    </lineage>
</organism>
<dbReference type="Proteomes" id="UP001165090">
    <property type="component" value="Unassembled WGS sequence"/>
</dbReference>
<reference evidence="2 3" key="1">
    <citation type="journal article" date="2023" name="IScience">
        <title>Expanded male sex-determining region conserved during the evolution of homothallism in the green alga Volvox.</title>
        <authorList>
            <person name="Yamamoto K."/>
            <person name="Matsuzaki R."/>
            <person name="Mahakham W."/>
            <person name="Heman W."/>
            <person name="Sekimoto H."/>
            <person name="Kawachi M."/>
            <person name="Minakuchi Y."/>
            <person name="Toyoda A."/>
            <person name="Nozaki H."/>
        </authorList>
    </citation>
    <scope>NUCLEOTIDE SEQUENCE [LARGE SCALE GENOMIC DNA]</scope>
    <source>
        <strain evidence="2 3">NIES-4468</strain>
    </source>
</reference>
<keyword evidence="3" id="KW-1185">Reference proteome</keyword>
<proteinExistence type="predicted"/>
<evidence type="ECO:0000313" key="2">
    <source>
        <dbReference type="EMBL" id="GLI71146.1"/>
    </source>
</evidence>
<sequence length="287" mass="30295">MTISASAVSRQDVTARSISWCLVLGLTCAVLHHVRGAGAAPLRMSPPPSTSSLSSLPSPAGAITPPSSVRKPPPKSQPTPRSPPPKISPPKSPPSKLQPSKSSPPRSPPPRSPPPRSPPPRSPPPKSLPPSPLRKPPPSPQPKSPPPAPAQQPPTPSDSCSFCAKVAIVEPTDLKMVPAICTDMATQVMYDIKELYAPPSSNVRNVGNVRTSCTPDSLQVTICTSVRATALPTVSQAALDERVWGWTQVARFYIDDCKPFILISSEITSPDGCLSSDQSDAYACDNF</sequence>
<feature type="region of interest" description="Disordered" evidence="1">
    <location>
        <begin position="42"/>
        <end position="159"/>
    </location>
</feature>
<evidence type="ECO:0000256" key="1">
    <source>
        <dbReference type="SAM" id="MobiDB-lite"/>
    </source>
</evidence>
<name>A0ABQ5SNE6_9CHLO</name>
<gene>
    <name evidence="2" type="ORF">VaNZ11_016246</name>
</gene>
<protein>
    <recommendedName>
        <fullName evidence="4">Pherophorin domain-containing protein</fullName>
    </recommendedName>
</protein>
<dbReference type="EMBL" id="BSDZ01000103">
    <property type="protein sequence ID" value="GLI71146.1"/>
    <property type="molecule type" value="Genomic_DNA"/>
</dbReference>
<evidence type="ECO:0000313" key="3">
    <source>
        <dbReference type="Proteomes" id="UP001165090"/>
    </source>
</evidence>
<dbReference type="PRINTS" id="PR01217">
    <property type="entry name" value="PRICHEXTENSN"/>
</dbReference>